<sequence length="45" mass="5402">MNLHLVLPSEWTSDKKGDYFEEFVAGILRPMRFEVVRRIRFTGME</sequence>
<name>X0W5B3_9ZZZZ</name>
<protein>
    <submittedName>
        <fullName evidence="1">Uncharacterized protein</fullName>
    </submittedName>
</protein>
<reference evidence="1" key="1">
    <citation type="journal article" date="2014" name="Front. Microbiol.">
        <title>High frequency of phylogenetically diverse reductive dehalogenase-homologous genes in deep subseafloor sedimentary metagenomes.</title>
        <authorList>
            <person name="Kawai M."/>
            <person name="Futagami T."/>
            <person name="Toyoda A."/>
            <person name="Takaki Y."/>
            <person name="Nishi S."/>
            <person name="Hori S."/>
            <person name="Arai W."/>
            <person name="Tsubouchi T."/>
            <person name="Morono Y."/>
            <person name="Uchiyama I."/>
            <person name="Ito T."/>
            <person name="Fujiyama A."/>
            <person name="Inagaki F."/>
            <person name="Takami H."/>
        </authorList>
    </citation>
    <scope>NUCLEOTIDE SEQUENCE</scope>
    <source>
        <strain evidence="1">Expedition CK06-06</strain>
    </source>
</reference>
<dbReference type="AlphaFoldDB" id="X0W5B3"/>
<feature type="non-terminal residue" evidence="1">
    <location>
        <position position="45"/>
    </location>
</feature>
<gene>
    <name evidence="1" type="ORF">S01H1_60331</name>
</gene>
<evidence type="ECO:0000313" key="1">
    <source>
        <dbReference type="EMBL" id="GAG19808.1"/>
    </source>
</evidence>
<dbReference type="EMBL" id="BARS01039516">
    <property type="protein sequence ID" value="GAG19808.1"/>
    <property type="molecule type" value="Genomic_DNA"/>
</dbReference>
<organism evidence="1">
    <name type="scientific">marine sediment metagenome</name>
    <dbReference type="NCBI Taxonomy" id="412755"/>
    <lineage>
        <taxon>unclassified sequences</taxon>
        <taxon>metagenomes</taxon>
        <taxon>ecological metagenomes</taxon>
    </lineage>
</organism>
<accession>X0W5B3</accession>
<proteinExistence type="predicted"/>
<comment type="caution">
    <text evidence="1">The sequence shown here is derived from an EMBL/GenBank/DDBJ whole genome shotgun (WGS) entry which is preliminary data.</text>
</comment>